<dbReference type="CDD" id="cd06185">
    <property type="entry name" value="PDR_like"/>
    <property type="match status" value="1"/>
</dbReference>
<sequence length="320" mass="35078">MLHGLKMKVLVKSKKLVANGIAAFKLVAPGGEQLPLFSAGAHIDVFLGNDLVRQYSLCNAPSDRSHYQIGVLLEPNSRGGSRAMHNLAEGQLIEISEPKNHFPLTAGARRSVLIAGGIGITPILAMAEHLREERQDFDLHYCVRDHERAAFRERVAHDDFAPHARLYYDTAPSRERVKFSEVLRSPDRDVHLYVCGPGGFIDAVIKEATSAGWGSENVHREYFGNAPTSGEGDLPFQLRLARSGKIVEVRSSQTAAQALAAHGIDIQTSCEQGVCGTCMTKVLEGVPDHRDVYMTDEEHAANDQFTPCCSRAKTPLLIDL</sequence>
<evidence type="ECO:0000256" key="1">
    <source>
        <dbReference type="ARBA" id="ARBA00001917"/>
    </source>
</evidence>
<dbReference type="InterPro" id="IPR050415">
    <property type="entry name" value="MRET"/>
</dbReference>
<dbReference type="GO" id="GO:0016491">
    <property type="term" value="F:oxidoreductase activity"/>
    <property type="evidence" value="ECO:0007669"/>
    <property type="project" value="UniProtKB-KW"/>
</dbReference>
<dbReference type="PRINTS" id="PR00409">
    <property type="entry name" value="PHDIOXRDTASE"/>
</dbReference>
<dbReference type="PROSITE" id="PS51384">
    <property type="entry name" value="FAD_FR"/>
    <property type="match status" value="1"/>
</dbReference>
<dbReference type="SUPFAM" id="SSF63380">
    <property type="entry name" value="Riboflavin synthase domain-like"/>
    <property type="match status" value="1"/>
</dbReference>
<dbReference type="CDD" id="cd00207">
    <property type="entry name" value="fer2"/>
    <property type="match status" value="1"/>
</dbReference>
<keyword evidence="12" id="KW-1185">Reference proteome</keyword>
<evidence type="ECO:0000256" key="5">
    <source>
        <dbReference type="ARBA" id="ARBA00022723"/>
    </source>
</evidence>
<dbReference type="KEGG" id="bam:Bamb_4329"/>
<keyword evidence="8" id="KW-0411">Iron-sulfur</keyword>
<keyword evidence="2" id="KW-0285">Flavoprotein</keyword>
<dbReference type="PANTHER" id="PTHR47354">
    <property type="entry name" value="NADH OXIDOREDUCTASE HCR"/>
    <property type="match status" value="1"/>
</dbReference>
<name>Q0B7J2_BURCM</name>
<dbReference type="InterPro" id="IPR006058">
    <property type="entry name" value="2Fe2S_fd_BS"/>
</dbReference>
<evidence type="ECO:0000313" key="12">
    <source>
        <dbReference type="Proteomes" id="UP000000662"/>
    </source>
</evidence>
<dbReference type="Proteomes" id="UP000000662">
    <property type="component" value="Chromosome 2"/>
</dbReference>
<dbReference type="SUPFAM" id="SSF54292">
    <property type="entry name" value="2Fe-2S ferredoxin-like"/>
    <property type="match status" value="1"/>
</dbReference>
<comment type="cofactor">
    <cofactor evidence="1">
        <name>FMN</name>
        <dbReference type="ChEBI" id="CHEBI:58210"/>
    </cofactor>
</comment>
<evidence type="ECO:0000259" key="10">
    <source>
        <dbReference type="PROSITE" id="PS51384"/>
    </source>
</evidence>
<evidence type="ECO:0000256" key="2">
    <source>
        <dbReference type="ARBA" id="ARBA00022630"/>
    </source>
</evidence>
<dbReference type="Gene3D" id="2.40.30.10">
    <property type="entry name" value="Translation factors"/>
    <property type="match status" value="1"/>
</dbReference>
<dbReference type="Gene3D" id="3.40.50.80">
    <property type="entry name" value="Nucleotide-binding domain of ferredoxin-NADP reductase (FNR) module"/>
    <property type="match status" value="1"/>
</dbReference>
<organism evidence="11 12">
    <name type="scientific">Burkholderia ambifaria (strain ATCC BAA-244 / DSM 16087 / CCUG 44356 / LMG 19182 / AMMD)</name>
    <name type="common">Burkholderia cepacia (strain AMMD)</name>
    <dbReference type="NCBI Taxonomy" id="339670"/>
    <lineage>
        <taxon>Bacteria</taxon>
        <taxon>Pseudomonadati</taxon>
        <taxon>Pseudomonadota</taxon>
        <taxon>Betaproteobacteria</taxon>
        <taxon>Burkholderiales</taxon>
        <taxon>Burkholderiaceae</taxon>
        <taxon>Burkholderia</taxon>
        <taxon>Burkholderia cepacia complex</taxon>
    </lineage>
</organism>
<keyword evidence="7" id="KW-0408">Iron</keyword>
<dbReference type="InterPro" id="IPR039261">
    <property type="entry name" value="FNR_nucleotide-bd"/>
</dbReference>
<evidence type="ECO:0000259" key="9">
    <source>
        <dbReference type="PROSITE" id="PS51085"/>
    </source>
</evidence>
<gene>
    <name evidence="11" type="ordered locus">Bamb_4329</name>
</gene>
<keyword evidence="6" id="KW-0560">Oxidoreductase</keyword>
<keyword evidence="3" id="KW-0288">FMN</keyword>
<dbReference type="InterPro" id="IPR001041">
    <property type="entry name" value="2Fe-2S_ferredoxin-type"/>
</dbReference>
<evidence type="ECO:0000256" key="4">
    <source>
        <dbReference type="ARBA" id="ARBA00022714"/>
    </source>
</evidence>
<dbReference type="InterPro" id="IPR012675">
    <property type="entry name" value="Beta-grasp_dom_sf"/>
</dbReference>
<dbReference type="InterPro" id="IPR036010">
    <property type="entry name" value="2Fe-2S_ferredoxin-like_sf"/>
</dbReference>
<feature type="domain" description="FAD-binding FR-type" evidence="10">
    <location>
        <begin position="4"/>
        <end position="105"/>
    </location>
</feature>
<dbReference type="InterPro" id="IPR017927">
    <property type="entry name" value="FAD-bd_FR_type"/>
</dbReference>
<dbReference type="Pfam" id="PF22290">
    <property type="entry name" value="DmmA-like_N"/>
    <property type="match status" value="1"/>
</dbReference>
<dbReference type="SUPFAM" id="SSF52343">
    <property type="entry name" value="Ferredoxin reductase-like, C-terminal NADP-linked domain"/>
    <property type="match status" value="1"/>
</dbReference>
<dbReference type="Pfam" id="PF00111">
    <property type="entry name" value="Fer2"/>
    <property type="match status" value="1"/>
</dbReference>
<dbReference type="PANTHER" id="PTHR47354:SF1">
    <property type="entry name" value="CARNITINE MONOOXYGENASE REDUCTASE SUBUNIT"/>
    <property type="match status" value="1"/>
</dbReference>
<dbReference type="InterPro" id="IPR017938">
    <property type="entry name" value="Riboflavin_synthase-like_b-brl"/>
</dbReference>
<evidence type="ECO:0000256" key="7">
    <source>
        <dbReference type="ARBA" id="ARBA00023004"/>
    </source>
</evidence>
<dbReference type="GO" id="GO:0051537">
    <property type="term" value="F:2 iron, 2 sulfur cluster binding"/>
    <property type="evidence" value="ECO:0007669"/>
    <property type="project" value="UniProtKB-KW"/>
</dbReference>
<dbReference type="AlphaFoldDB" id="Q0B7J2"/>
<protein>
    <submittedName>
        <fullName evidence="11">Ferredoxin</fullName>
    </submittedName>
</protein>
<proteinExistence type="predicted"/>
<dbReference type="GO" id="GO:0046872">
    <property type="term" value="F:metal ion binding"/>
    <property type="evidence" value="ECO:0007669"/>
    <property type="project" value="UniProtKB-KW"/>
</dbReference>
<evidence type="ECO:0000256" key="8">
    <source>
        <dbReference type="ARBA" id="ARBA00023014"/>
    </source>
</evidence>
<dbReference type="Gene3D" id="3.10.20.30">
    <property type="match status" value="1"/>
</dbReference>
<feature type="domain" description="2Fe-2S ferredoxin-type" evidence="9">
    <location>
        <begin position="236"/>
        <end position="320"/>
    </location>
</feature>
<dbReference type="eggNOG" id="COG1018">
    <property type="taxonomic scope" value="Bacteria"/>
</dbReference>
<dbReference type="PROSITE" id="PS51085">
    <property type="entry name" value="2FE2S_FER_2"/>
    <property type="match status" value="1"/>
</dbReference>
<evidence type="ECO:0000256" key="3">
    <source>
        <dbReference type="ARBA" id="ARBA00022643"/>
    </source>
</evidence>
<evidence type="ECO:0000313" key="11">
    <source>
        <dbReference type="EMBL" id="ABI89881.1"/>
    </source>
</evidence>
<reference evidence="11" key="1">
    <citation type="submission" date="2006-08" db="EMBL/GenBank/DDBJ databases">
        <title>Complete sequence of Chromosome 2 of Burkholderia cepacia AMMD.</title>
        <authorList>
            <consortium name="US DOE Joint Genome Institute"/>
            <person name="Copeland A."/>
            <person name="Lucas S."/>
            <person name="Lapidus A."/>
            <person name="Barry K."/>
            <person name="Detter J.C."/>
            <person name="Glavina del Rio T."/>
            <person name="Hammon N."/>
            <person name="Israni S."/>
            <person name="Pitluck S."/>
            <person name="Bruce D."/>
            <person name="Chain P."/>
            <person name="Malfatti S."/>
            <person name="Shin M."/>
            <person name="Vergez L."/>
            <person name="Schmutz J."/>
            <person name="Larimer F."/>
            <person name="Land M."/>
            <person name="Hauser L."/>
            <person name="Kyrpides N."/>
            <person name="Kim E."/>
            <person name="Parke J."/>
            <person name="Coenye T."/>
            <person name="Konstantinidis K."/>
            <person name="Ramette A."/>
            <person name="Tiedje J."/>
            <person name="Richardson P."/>
        </authorList>
    </citation>
    <scope>NUCLEOTIDE SEQUENCE</scope>
    <source>
        <strain evidence="11">AMMD</strain>
    </source>
</reference>
<keyword evidence="5" id="KW-0479">Metal-binding</keyword>
<accession>Q0B7J2</accession>
<evidence type="ECO:0000256" key="6">
    <source>
        <dbReference type="ARBA" id="ARBA00023002"/>
    </source>
</evidence>
<dbReference type="PROSITE" id="PS00197">
    <property type="entry name" value="2FE2S_FER_1"/>
    <property type="match status" value="1"/>
</dbReference>
<dbReference type="InterPro" id="IPR054582">
    <property type="entry name" value="DmmA-like_N"/>
</dbReference>
<dbReference type="EMBL" id="CP000441">
    <property type="protein sequence ID" value="ABI89881.1"/>
    <property type="molecule type" value="Genomic_DNA"/>
</dbReference>
<keyword evidence="4" id="KW-0001">2Fe-2S</keyword>